<comment type="caution">
    <text evidence="10">The sequence shown here is derived from an EMBL/GenBank/DDBJ whole genome shotgun (WGS) entry which is preliminary data.</text>
</comment>
<evidence type="ECO:0000256" key="1">
    <source>
        <dbReference type="ARBA" id="ARBA00001947"/>
    </source>
</evidence>
<keyword evidence="4" id="KW-0378">Hydrolase</keyword>
<dbReference type="SUPFAM" id="SSF53187">
    <property type="entry name" value="Zn-dependent exopeptidases"/>
    <property type="match status" value="1"/>
</dbReference>
<dbReference type="GO" id="GO:0008270">
    <property type="term" value="F:zinc ion binding"/>
    <property type="evidence" value="ECO:0007669"/>
    <property type="project" value="InterPro"/>
</dbReference>
<evidence type="ECO:0000256" key="2">
    <source>
        <dbReference type="ARBA" id="ARBA00005988"/>
    </source>
</evidence>
<proteinExistence type="inferred from homology"/>
<evidence type="ECO:0000256" key="4">
    <source>
        <dbReference type="ARBA" id="ARBA00022801"/>
    </source>
</evidence>
<protein>
    <recommendedName>
        <fullName evidence="9">Peptidase M14 domain-containing protein</fullName>
    </recommendedName>
</protein>
<keyword evidence="11" id="KW-1185">Reference proteome</keyword>
<dbReference type="Gene3D" id="3.40.630.10">
    <property type="entry name" value="Zn peptidases"/>
    <property type="match status" value="1"/>
</dbReference>
<organism evidence="10 11">
    <name type="scientific">Neobacillus notoginsengisoli</name>
    <dbReference type="NCBI Taxonomy" id="1578198"/>
    <lineage>
        <taxon>Bacteria</taxon>
        <taxon>Bacillati</taxon>
        <taxon>Bacillota</taxon>
        <taxon>Bacilli</taxon>
        <taxon>Bacillales</taxon>
        <taxon>Bacillaceae</taxon>
        <taxon>Neobacillus</taxon>
    </lineage>
</organism>
<evidence type="ECO:0000313" key="10">
    <source>
        <dbReference type="EMBL" id="RHW37393.1"/>
    </source>
</evidence>
<dbReference type="GO" id="GO:0004181">
    <property type="term" value="F:metallocarboxypeptidase activity"/>
    <property type="evidence" value="ECO:0007669"/>
    <property type="project" value="InterPro"/>
</dbReference>
<dbReference type="InterPro" id="IPR034274">
    <property type="entry name" value="ENP1_M14_CPD"/>
</dbReference>
<dbReference type="PANTHER" id="PTHR11705">
    <property type="entry name" value="PROTEASE FAMILY M14 CARBOXYPEPTIDASE A,B"/>
    <property type="match status" value="1"/>
</dbReference>
<keyword evidence="3" id="KW-0645">Protease</keyword>
<feature type="active site" description="Proton donor/acceptor" evidence="7">
    <location>
        <position position="280"/>
    </location>
</feature>
<reference evidence="10 11" key="1">
    <citation type="journal article" date="2017" name="Int. J. Syst. Evol. Microbiol.">
        <title>Bacillus notoginsengisoli sp. nov., a novel bacterium isolated from the rhizosphere of Panax notoginseng.</title>
        <authorList>
            <person name="Zhang M.Y."/>
            <person name="Cheng J."/>
            <person name="Cai Y."/>
            <person name="Zhang T.Y."/>
            <person name="Wu Y.Y."/>
            <person name="Manikprabhu D."/>
            <person name="Li W.J."/>
            <person name="Zhang Y.X."/>
        </authorList>
    </citation>
    <scope>NUCLEOTIDE SEQUENCE [LARGE SCALE GENOMIC DNA]</scope>
    <source>
        <strain evidence="10 11">JCM 30743</strain>
    </source>
</reference>
<comment type="similarity">
    <text evidence="2 7">Belongs to the peptidase M14 family.</text>
</comment>
<evidence type="ECO:0000259" key="9">
    <source>
        <dbReference type="PROSITE" id="PS52035"/>
    </source>
</evidence>
<dbReference type="EMBL" id="QWEG01000010">
    <property type="protein sequence ID" value="RHW37393.1"/>
    <property type="molecule type" value="Genomic_DNA"/>
</dbReference>
<dbReference type="GO" id="GO:0005615">
    <property type="term" value="C:extracellular space"/>
    <property type="evidence" value="ECO:0007669"/>
    <property type="project" value="TreeGrafter"/>
</dbReference>
<dbReference type="SMART" id="SM00631">
    <property type="entry name" value="Zn_pept"/>
    <property type="match status" value="1"/>
</dbReference>
<evidence type="ECO:0000256" key="6">
    <source>
        <dbReference type="ARBA" id="ARBA00023049"/>
    </source>
</evidence>
<evidence type="ECO:0000256" key="8">
    <source>
        <dbReference type="SAM" id="MobiDB-lite"/>
    </source>
</evidence>
<dbReference type="OrthoDB" id="9802862at2"/>
<accession>A0A417YRS7</accession>
<dbReference type="InterPro" id="IPR000834">
    <property type="entry name" value="Peptidase_M14"/>
</dbReference>
<dbReference type="CDD" id="cd06229">
    <property type="entry name" value="M14_Endopeptidase_I"/>
    <property type="match status" value="1"/>
</dbReference>
<dbReference type="Proteomes" id="UP000284416">
    <property type="component" value="Unassembled WGS sequence"/>
</dbReference>
<comment type="cofactor">
    <cofactor evidence="1">
        <name>Zn(2+)</name>
        <dbReference type="ChEBI" id="CHEBI:29105"/>
    </cofactor>
</comment>
<dbReference type="PROSITE" id="PS52035">
    <property type="entry name" value="PEPTIDASE_M14"/>
    <property type="match status" value="1"/>
</dbReference>
<feature type="compositionally biased region" description="Basic and acidic residues" evidence="8">
    <location>
        <begin position="423"/>
        <end position="459"/>
    </location>
</feature>
<feature type="region of interest" description="Disordered" evidence="8">
    <location>
        <begin position="420"/>
        <end position="476"/>
    </location>
</feature>
<evidence type="ECO:0000256" key="3">
    <source>
        <dbReference type="ARBA" id="ARBA00022670"/>
    </source>
</evidence>
<evidence type="ECO:0000313" key="11">
    <source>
        <dbReference type="Proteomes" id="UP000284416"/>
    </source>
</evidence>
<sequence>MSFSRESQAAGMIVNPNQVYSYSMMEADIQKLKKAYPHLIQVRVIGKSEYGRNIYAVGLGTGPAKAFINGAHHAREWLTTSLNMYMINQYAAAASNNTLIDGFNTRYILSTTTIWFVPMVNPDGVTLQQQGLKAFPKDKHASLIKMNEGSKNFKRWKANAKGVDLNRQYNAGWKALKGPKSPSYKNFKGNKPESAAEVKAMLKFTNEMNPEMAVAYHSSGKILYWNYNLTGSRYKRDHVYAKKIGQLTGYRLVYPQPNPPGGGYTDWFIQAKKKPGFTPEISKPVYETSPPLTEFAGAWKENRAVGLSAVGKMYSATVRNMAKSKYILPAKIMKENTLYEIDRYTLTTEIEKQLKPENLDLIKGQLAKLEQLEKKQAEWKKQGNSLHPGKYYTFPKTEAVLLAKKKAIKDWIAAIEAAAAAKPEAETPQKQEPDSSAEKEPAKKTETVSEPKTAPKPENESPAEDSGSQITVGNGN</sequence>
<keyword evidence="6" id="KW-0482">Metalloprotease</keyword>
<gene>
    <name evidence="10" type="ORF">D1B31_15860</name>
</gene>
<dbReference type="AlphaFoldDB" id="A0A417YRS7"/>
<feature type="compositionally biased region" description="Polar residues" evidence="8">
    <location>
        <begin position="466"/>
        <end position="476"/>
    </location>
</feature>
<keyword evidence="5" id="KW-0862">Zinc</keyword>
<dbReference type="PRINTS" id="PR00765">
    <property type="entry name" value="CRBOXYPTASEA"/>
</dbReference>
<dbReference type="GO" id="GO:0006508">
    <property type="term" value="P:proteolysis"/>
    <property type="evidence" value="ECO:0007669"/>
    <property type="project" value="UniProtKB-KW"/>
</dbReference>
<evidence type="ECO:0000256" key="7">
    <source>
        <dbReference type="PROSITE-ProRule" id="PRU01379"/>
    </source>
</evidence>
<feature type="domain" description="Peptidase M14" evidence="9">
    <location>
        <begin position="18"/>
        <end position="313"/>
    </location>
</feature>
<dbReference type="Pfam" id="PF00246">
    <property type="entry name" value="Peptidase_M14"/>
    <property type="match status" value="1"/>
</dbReference>
<dbReference type="PANTHER" id="PTHR11705:SF143">
    <property type="entry name" value="SLL0236 PROTEIN"/>
    <property type="match status" value="1"/>
</dbReference>
<evidence type="ECO:0000256" key="5">
    <source>
        <dbReference type="ARBA" id="ARBA00022833"/>
    </source>
</evidence>
<name>A0A417YRS7_9BACI</name>